<dbReference type="AlphaFoldDB" id="A0A2P1PME7"/>
<evidence type="ECO:0000256" key="3">
    <source>
        <dbReference type="ARBA" id="ARBA00011738"/>
    </source>
</evidence>
<comment type="subcellular location">
    <subcellularLocation>
        <location evidence="1 13">Cytoplasm</location>
    </subcellularLocation>
</comment>
<accession>A0A2P1PME7</accession>
<dbReference type="KEGG" id="xba:C7S18_01780"/>
<feature type="binding site" evidence="12">
    <location>
        <position position="111"/>
    </location>
    <ligand>
        <name>Fe cation</name>
        <dbReference type="ChEBI" id="CHEBI:24875"/>
    </ligand>
</feature>
<dbReference type="GO" id="GO:0045892">
    <property type="term" value="P:negative regulation of DNA-templated transcription"/>
    <property type="evidence" value="ECO:0007669"/>
    <property type="project" value="TreeGrafter"/>
</dbReference>
<dbReference type="InterPro" id="IPR036390">
    <property type="entry name" value="WH_DNA-bd_sf"/>
</dbReference>
<dbReference type="GO" id="GO:0003700">
    <property type="term" value="F:DNA-binding transcription factor activity"/>
    <property type="evidence" value="ECO:0007669"/>
    <property type="project" value="UniProtKB-UniRule"/>
</dbReference>
<evidence type="ECO:0000256" key="10">
    <source>
        <dbReference type="ARBA" id="ARBA00023125"/>
    </source>
</evidence>
<dbReference type="Gene3D" id="1.10.10.10">
    <property type="entry name" value="Winged helix-like DNA-binding domain superfamily/Winged helix DNA-binding domain"/>
    <property type="match status" value="1"/>
</dbReference>
<dbReference type="FunFam" id="1.10.10.10:FF:000007">
    <property type="entry name" value="Ferric uptake regulation protein"/>
    <property type="match status" value="1"/>
</dbReference>
<dbReference type="InterPro" id="IPR002481">
    <property type="entry name" value="FUR"/>
</dbReference>
<keyword evidence="5 13" id="KW-0963">Cytoplasm</keyword>
<dbReference type="PANTHER" id="PTHR33202">
    <property type="entry name" value="ZINC UPTAKE REGULATION PROTEIN"/>
    <property type="match status" value="1"/>
</dbReference>
<evidence type="ECO:0000256" key="8">
    <source>
        <dbReference type="ARBA" id="ARBA00022833"/>
    </source>
</evidence>
<evidence type="ECO:0000313" key="15">
    <source>
        <dbReference type="Proteomes" id="UP000241074"/>
    </source>
</evidence>
<evidence type="ECO:0000256" key="9">
    <source>
        <dbReference type="ARBA" id="ARBA00023015"/>
    </source>
</evidence>
<dbReference type="InterPro" id="IPR043135">
    <property type="entry name" value="Fur_C"/>
</dbReference>
<evidence type="ECO:0000313" key="14">
    <source>
        <dbReference type="EMBL" id="AVP95997.1"/>
    </source>
</evidence>
<name>A0A2P1PME7_9GAMM</name>
<keyword evidence="11 13" id="KW-0804">Transcription</keyword>
<evidence type="ECO:0000256" key="2">
    <source>
        <dbReference type="ARBA" id="ARBA00007957"/>
    </source>
</evidence>
<reference evidence="14 15" key="1">
    <citation type="submission" date="2018-03" db="EMBL/GenBank/DDBJ databases">
        <title>Ahniella affigens gen. nov., sp. nov., a gammaproteobacterium isolated from sandy soil near a stream.</title>
        <authorList>
            <person name="Ko Y."/>
            <person name="Kim J.-H."/>
        </authorList>
    </citation>
    <scope>NUCLEOTIDE SEQUENCE [LARGE SCALE GENOMIC DNA]</scope>
    <source>
        <strain evidence="14 15">D13</strain>
    </source>
</reference>
<keyword evidence="6 13" id="KW-0678">Repressor</keyword>
<gene>
    <name evidence="13" type="primary">fur</name>
    <name evidence="14" type="ORF">C7S18_01780</name>
</gene>
<dbReference type="GO" id="GO:1900705">
    <property type="term" value="P:negative regulation of siderophore biosynthetic process"/>
    <property type="evidence" value="ECO:0007669"/>
    <property type="project" value="TreeGrafter"/>
</dbReference>
<evidence type="ECO:0000256" key="13">
    <source>
        <dbReference type="RuleBase" id="RU364037"/>
    </source>
</evidence>
<keyword evidence="10 13" id="KW-0238">DNA-binding</keyword>
<evidence type="ECO:0000256" key="1">
    <source>
        <dbReference type="ARBA" id="ARBA00004496"/>
    </source>
</evidence>
<comment type="cofactor">
    <cofactor evidence="12">
        <name>Mn(2+)</name>
        <dbReference type="ChEBI" id="CHEBI:29035"/>
    </cofactor>
    <cofactor evidence="12">
        <name>Fe(2+)</name>
        <dbReference type="ChEBI" id="CHEBI:29033"/>
    </cofactor>
    <text evidence="12">Binds 1 Mn(2+) or Fe(2+) ion per subunit.</text>
</comment>
<feature type="binding site" evidence="12">
    <location>
        <position position="92"/>
    </location>
    <ligand>
        <name>Fe cation</name>
        <dbReference type="ChEBI" id="CHEBI:24875"/>
    </ligand>
</feature>
<proteinExistence type="inferred from homology"/>
<evidence type="ECO:0000256" key="12">
    <source>
        <dbReference type="PIRSR" id="PIRSR602481-2"/>
    </source>
</evidence>
<sequence length="143" mass="16297">MREVAMESQDLRKAGLKVTLPRMRILDILERSSGRHMTAEDVYRELLGANEDIGLATVYRVLTQFEQAGLVKKHNFDNGQAVFEMDRGDHHDHMVNLDSGEVIEFYDPEIEKLQAQIAEARGYVLEDHRMVLYVRAKPAAGKA</sequence>
<evidence type="ECO:0000256" key="11">
    <source>
        <dbReference type="ARBA" id="ARBA00023163"/>
    </source>
</evidence>
<dbReference type="NCBIfam" id="NF006999">
    <property type="entry name" value="PRK09462.1"/>
    <property type="match status" value="1"/>
</dbReference>
<dbReference type="OrthoDB" id="8659436at2"/>
<reference evidence="14 15" key="2">
    <citation type="submission" date="2018-03" db="EMBL/GenBank/DDBJ databases">
        <authorList>
            <person name="Keele B.F."/>
        </authorList>
    </citation>
    <scope>NUCLEOTIDE SEQUENCE [LARGE SCALE GENOMIC DNA]</scope>
    <source>
        <strain evidence="14 15">D13</strain>
    </source>
</reference>
<keyword evidence="7 12" id="KW-0479">Metal-binding</keyword>
<dbReference type="Proteomes" id="UP000241074">
    <property type="component" value="Chromosome"/>
</dbReference>
<dbReference type="SUPFAM" id="SSF46785">
    <property type="entry name" value="Winged helix' DNA-binding domain"/>
    <property type="match status" value="1"/>
</dbReference>
<organism evidence="14 15">
    <name type="scientific">Ahniella affigens</name>
    <dbReference type="NCBI Taxonomy" id="2021234"/>
    <lineage>
        <taxon>Bacteria</taxon>
        <taxon>Pseudomonadati</taxon>
        <taxon>Pseudomonadota</taxon>
        <taxon>Gammaproteobacteria</taxon>
        <taxon>Lysobacterales</taxon>
        <taxon>Rhodanobacteraceae</taxon>
        <taxon>Ahniella</taxon>
    </lineage>
</organism>
<keyword evidence="9 13" id="KW-0805">Transcription regulation</keyword>
<dbReference type="CDD" id="cd07153">
    <property type="entry name" value="Fur_like"/>
    <property type="match status" value="1"/>
</dbReference>
<keyword evidence="15" id="KW-1185">Reference proteome</keyword>
<evidence type="ECO:0000256" key="7">
    <source>
        <dbReference type="ARBA" id="ARBA00022723"/>
    </source>
</evidence>
<dbReference type="PANTHER" id="PTHR33202:SF2">
    <property type="entry name" value="FERRIC UPTAKE REGULATION PROTEIN"/>
    <property type="match status" value="1"/>
</dbReference>
<dbReference type="GO" id="GO:0005829">
    <property type="term" value="C:cytosol"/>
    <property type="evidence" value="ECO:0007669"/>
    <property type="project" value="TreeGrafter"/>
</dbReference>
<feature type="binding site" evidence="12">
    <location>
        <position position="128"/>
    </location>
    <ligand>
        <name>Fe cation</name>
        <dbReference type="ChEBI" id="CHEBI:24875"/>
    </ligand>
</feature>
<dbReference type="Gene3D" id="3.30.1490.190">
    <property type="match status" value="1"/>
</dbReference>
<evidence type="ECO:0000256" key="6">
    <source>
        <dbReference type="ARBA" id="ARBA00022491"/>
    </source>
</evidence>
<feature type="binding site" evidence="12">
    <location>
        <position position="90"/>
    </location>
    <ligand>
        <name>Fe cation</name>
        <dbReference type="ChEBI" id="CHEBI:24875"/>
    </ligand>
</feature>
<comment type="subunit">
    <text evidence="3 13">Homodimer.</text>
</comment>
<dbReference type="InterPro" id="IPR036388">
    <property type="entry name" value="WH-like_DNA-bd_sf"/>
</dbReference>
<evidence type="ECO:0000256" key="5">
    <source>
        <dbReference type="ARBA" id="ARBA00022490"/>
    </source>
</evidence>
<protein>
    <recommendedName>
        <fullName evidence="4 13">Ferric uptake regulation protein</fullName>
    </recommendedName>
</protein>
<comment type="similarity">
    <text evidence="2 13">Belongs to the Fur family.</text>
</comment>
<dbReference type="GO" id="GO:0000976">
    <property type="term" value="F:transcription cis-regulatory region binding"/>
    <property type="evidence" value="ECO:0007669"/>
    <property type="project" value="TreeGrafter"/>
</dbReference>
<dbReference type="EMBL" id="CP027860">
    <property type="protein sequence ID" value="AVP95997.1"/>
    <property type="molecule type" value="Genomic_DNA"/>
</dbReference>
<dbReference type="GO" id="GO:0008270">
    <property type="term" value="F:zinc ion binding"/>
    <property type="evidence" value="ECO:0007669"/>
    <property type="project" value="TreeGrafter"/>
</dbReference>
<keyword evidence="8 13" id="KW-0862">Zinc</keyword>
<dbReference type="Pfam" id="PF01475">
    <property type="entry name" value="FUR"/>
    <property type="match status" value="1"/>
</dbReference>
<evidence type="ECO:0000256" key="4">
    <source>
        <dbReference type="ARBA" id="ARBA00020910"/>
    </source>
</evidence>
<keyword evidence="12 13" id="KW-0408">Iron</keyword>